<sequence length="102" mass="12094">MQVDTRDVWFDTKLFFQLPFRFGDHLTVFSDGHMLRCIVMTCLPHHHQLQAVITLLLGKRYTVRPFSGFNGHNKTLINFRRQGFKHGFKLLFHDYPWVSSPC</sequence>
<evidence type="ECO:0000313" key="2">
    <source>
        <dbReference type="Proteomes" id="UP000001702"/>
    </source>
</evidence>
<name>D4GG24_PANAM</name>
<proteinExistence type="predicted"/>
<evidence type="ECO:0000313" key="1">
    <source>
        <dbReference type="EMBL" id="ADD77275.1"/>
    </source>
</evidence>
<dbReference type="HOGENOM" id="CLU_2274621_0_0_6"/>
<dbReference type="Proteomes" id="UP000001702">
    <property type="component" value="Chromosome"/>
</dbReference>
<dbReference type="AlphaFoldDB" id="D4GG24"/>
<dbReference type="EMBL" id="CP001875">
    <property type="protein sequence ID" value="ADD77275.1"/>
    <property type="molecule type" value="Genomic_DNA"/>
</dbReference>
<reference evidence="1 2" key="1">
    <citation type="journal article" date="2010" name="J. Bacteriol.">
        <title>Genome sequence of Pantoea ananatis LMG20103, the causative agent of Eucalyptus blight and dieback.</title>
        <authorList>
            <person name="De Maayer P."/>
            <person name="Chan W.Y."/>
            <person name="Venter S.N."/>
            <person name="Toth I.K."/>
            <person name="Birch P.R."/>
            <person name="Joubert F."/>
            <person name="Coutinho T.A."/>
        </authorList>
    </citation>
    <scope>NUCLEOTIDE SEQUENCE [LARGE SCALE GENOMIC DNA]</scope>
    <source>
        <strain evidence="1 2">LMG 20103</strain>
    </source>
</reference>
<protein>
    <submittedName>
        <fullName evidence="1">Uncharacterized protein</fullName>
    </submittedName>
</protein>
<organism evidence="1 2">
    <name type="scientific">Pantoea ananatis (strain LMG 20103)</name>
    <dbReference type="NCBI Taxonomy" id="706191"/>
    <lineage>
        <taxon>Bacteria</taxon>
        <taxon>Pseudomonadati</taxon>
        <taxon>Pseudomonadota</taxon>
        <taxon>Gammaproteobacteria</taxon>
        <taxon>Enterobacterales</taxon>
        <taxon>Erwiniaceae</taxon>
        <taxon>Pantoea</taxon>
    </lineage>
</organism>
<accession>D4GG24</accession>
<gene>
    <name evidence="1" type="ordered locus">PANA_2108</name>
</gene>
<keyword evidence="2" id="KW-1185">Reference proteome</keyword>
<dbReference type="KEGG" id="pam:PANA_2108"/>